<dbReference type="SMART" id="SM00345">
    <property type="entry name" value="HTH_GNTR"/>
    <property type="match status" value="1"/>
</dbReference>
<dbReference type="PANTHER" id="PTHR43537:SF24">
    <property type="entry name" value="GLUCONATE OPERON TRANSCRIPTIONAL REPRESSOR"/>
    <property type="match status" value="1"/>
</dbReference>
<dbReference type="AlphaFoldDB" id="M1QA95"/>
<name>M1QA95_9ZZZZ</name>
<evidence type="ECO:0000256" key="2">
    <source>
        <dbReference type="ARBA" id="ARBA00023125"/>
    </source>
</evidence>
<evidence type="ECO:0000256" key="3">
    <source>
        <dbReference type="ARBA" id="ARBA00023163"/>
    </source>
</evidence>
<dbReference type="Pfam" id="PF07729">
    <property type="entry name" value="FCD"/>
    <property type="match status" value="1"/>
</dbReference>
<proteinExistence type="predicted"/>
<gene>
    <name evidence="5" type="ORF">FLSS-4_0002</name>
</gene>
<evidence type="ECO:0000313" key="5">
    <source>
        <dbReference type="EMBL" id="AGF92883.1"/>
    </source>
</evidence>
<dbReference type="CDD" id="cd07377">
    <property type="entry name" value="WHTH_GntR"/>
    <property type="match status" value="1"/>
</dbReference>
<protein>
    <submittedName>
        <fullName evidence="5">Transcriptional regulator, GntR family</fullName>
    </submittedName>
</protein>
<accession>M1QA95</accession>
<dbReference type="InterPro" id="IPR000524">
    <property type="entry name" value="Tscrpt_reg_HTH_GntR"/>
</dbReference>
<evidence type="ECO:0000256" key="1">
    <source>
        <dbReference type="ARBA" id="ARBA00023015"/>
    </source>
</evidence>
<dbReference type="SMART" id="SM00895">
    <property type="entry name" value="FCD"/>
    <property type="match status" value="1"/>
</dbReference>
<keyword evidence="2" id="KW-0238">DNA-binding</keyword>
<evidence type="ECO:0000259" key="4">
    <source>
        <dbReference type="PROSITE" id="PS50949"/>
    </source>
</evidence>
<feature type="domain" description="HTH gntR-type" evidence="4">
    <location>
        <begin position="8"/>
        <end position="75"/>
    </location>
</feature>
<sequence length="238" mass="26822">MVERISRETLQEKVYESIKDSIVKNDLMPGDVLSIDALAEDLGVSPTPVREALAKLSAQGLVENARNKKARVAPISREDILQTYEVRKLLEPYATEVAAEEVANDSKLRRELERLKNIALDIQEVADQGPLEDSQYEDYVEVDLGLEETIEMALGDTLLNKMLKQVRNHSLRIRSFTEASSDKNVPEVVMANNDEHIDIINQILEENLEKAGEAVREHLKSAERRTLKALEESSQETS</sequence>
<dbReference type="EMBL" id="JX684076">
    <property type="protein sequence ID" value="AGF92883.1"/>
    <property type="molecule type" value="Genomic_DNA"/>
</dbReference>
<dbReference type="InterPro" id="IPR008920">
    <property type="entry name" value="TF_FadR/GntR_C"/>
</dbReference>
<dbReference type="SUPFAM" id="SSF46785">
    <property type="entry name" value="Winged helix' DNA-binding domain"/>
    <property type="match status" value="1"/>
</dbReference>
<dbReference type="Gene3D" id="1.10.10.10">
    <property type="entry name" value="Winged helix-like DNA-binding domain superfamily/Winged helix DNA-binding domain"/>
    <property type="match status" value="1"/>
</dbReference>
<reference evidence="5" key="1">
    <citation type="journal article" date="2013" name="Syst. Appl. Microbiol.">
        <title>New insights into the archaeal diversity of a hypersaline microbial mat obtained by a metagenomic approach.</title>
        <authorList>
            <person name="Lopez-Lopez A."/>
            <person name="Richter M."/>
            <person name="Pena A."/>
            <person name="Tamames J."/>
            <person name="Rossello-Mora R."/>
        </authorList>
    </citation>
    <scope>NUCLEOTIDE SEQUENCE</scope>
</reference>
<dbReference type="GO" id="GO:0003677">
    <property type="term" value="F:DNA binding"/>
    <property type="evidence" value="ECO:0007669"/>
    <property type="project" value="UniProtKB-KW"/>
</dbReference>
<dbReference type="SUPFAM" id="SSF48008">
    <property type="entry name" value="GntR ligand-binding domain-like"/>
    <property type="match status" value="1"/>
</dbReference>
<dbReference type="InterPro" id="IPR036390">
    <property type="entry name" value="WH_DNA-bd_sf"/>
</dbReference>
<dbReference type="PANTHER" id="PTHR43537">
    <property type="entry name" value="TRANSCRIPTIONAL REGULATOR, GNTR FAMILY"/>
    <property type="match status" value="1"/>
</dbReference>
<dbReference type="Gene3D" id="1.20.120.530">
    <property type="entry name" value="GntR ligand-binding domain-like"/>
    <property type="match status" value="1"/>
</dbReference>
<keyword evidence="3" id="KW-0804">Transcription</keyword>
<dbReference type="PROSITE" id="PS50949">
    <property type="entry name" value="HTH_GNTR"/>
    <property type="match status" value="1"/>
</dbReference>
<dbReference type="InterPro" id="IPR011711">
    <property type="entry name" value="GntR_C"/>
</dbReference>
<dbReference type="Pfam" id="PF00392">
    <property type="entry name" value="GntR"/>
    <property type="match status" value="1"/>
</dbReference>
<dbReference type="InterPro" id="IPR036388">
    <property type="entry name" value="WH-like_DNA-bd_sf"/>
</dbReference>
<dbReference type="GO" id="GO:0003700">
    <property type="term" value="F:DNA-binding transcription factor activity"/>
    <property type="evidence" value="ECO:0007669"/>
    <property type="project" value="InterPro"/>
</dbReference>
<keyword evidence="1" id="KW-0805">Transcription regulation</keyword>
<organism evidence="5">
    <name type="scientific">uncultured organism</name>
    <dbReference type="NCBI Taxonomy" id="155900"/>
    <lineage>
        <taxon>unclassified sequences</taxon>
        <taxon>environmental samples</taxon>
    </lineage>
</organism>